<evidence type="ECO:0000256" key="10">
    <source>
        <dbReference type="ARBA" id="ARBA00023186"/>
    </source>
</evidence>
<reference evidence="14 15" key="1">
    <citation type="submission" date="2016-10" db="EMBL/GenBank/DDBJ databases">
        <authorList>
            <person name="de Groot N.N."/>
        </authorList>
    </citation>
    <scope>NUCLEOTIDE SEQUENCE [LARGE SCALE GENOMIC DNA]</scope>
    <source>
        <strain evidence="14 15">CGMCC 1.6502</strain>
    </source>
</reference>
<evidence type="ECO:0000256" key="8">
    <source>
        <dbReference type="ARBA" id="ARBA00023136"/>
    </source>
</evidence>
<keyword evidence="9 12" id="KW-1015">Disulfide bond</keyword>
<sequence>MAVSQQTKETILLIIWGQALTAMLGSLFFSEFMGYTPCELCWYQRILMYPLVIIYGYAAVKKDIRLALPGLIMSGLGIGVSTYHYLIQKLPALHDAGAACGLVPCNGQYINYFGFVTIPLLALVAFLVIFILHISLLVQQRRD</sequence>
<dbReference type="AlphaFoldDB" id="A0A1G8XES8"/>
<dbReference type="PANTHER" id="PTHR43469">
    <property type="entry name" value="DISULFIDE FORMATION PROTEIN-RELATED"/>
    <property type="match status" value="1"/>
</dbReference>
<dbReference type="PIRSF" id="PIRSF036659">
    <property type="entry name" value="BdbC"/>
    <property type="match status" value="1"/>
</dbReference>
<comment type="caution">
    <text evidence="12">Lacks conserved residue(s) required for the propagation of feature annotation.</text>
</comment>
<protein>
    <recommendedName>
        <fullName evidence="12">Probable disulfide formation protein</fullName>
    </recommendedName>
    <alternativeName>
        <fullName evidence="12">Disulfide oxidoreductase</fullName>
    </alternativeName>
    <alternativeName>
        <fullName evidence="12">Thiol-disulfide oxidoreductase</fullName>
    </alternativeName>
</protein>
<dbReference type="GO" id="GO:0005886">
    <property type="term" value="C:plasma membrane"/>
    <property type="evidence" value="ECO:0007669"/>
    <property type="project" value="UniProtKB-SubCell"/>
</dbReference>
<evidence type="ECO:0000256" key="11">
    <source>
        <dbReference type="ARBA" id="ARBA00023284"/>
    </source>
</evidence>
<evidence type="ECO:0000256" key="4">
    <source>
        <dbReference type="ARBA" id="ARBA00022692"/>
    </source>
</evidence>
<accession>A0A1G8XES8</accession>
<dbReference type="Pfam" id="PF02600">
    <property type="entry name" value="DsbB"/>
    <property type="match status" value="1"/>
</dbReference>
<comment type="subcellular location">
    <subcellularLocation>
        <location evidence="12">Cell membrane</location>
        <topology evidence="12">Multi-pass membrane protein</topology>
    </subcellularLocation>
    <subcellularLocation>
        <location evidence="1">Membrane</location>
        <topology evidence="1">Multi-pass membrane protein</topology>
    </subcellularLocation>
</comment>
<keyword evidence="15" id="KW-1185">Reference proteome</keyword>
<proteinExistence type="inferred from homology"/>
<feature type="transmembrane region" description="Helical" evidence="13">
    <location>
        <begin position="112"/>
        <end position="138"/>
    </location>
</feature>
<keyword evidence="5 12" id="KW-0249">Electron transport</keyword>
<keyword evidence="10 12" id="KW-0143">Chaperone</keyword>
<evidence type="ECO:0000313" key="14">
    <source>
        <dbReference type="EMBL" id="SDJ88455.1"/>
    </source>
</evidence>
<dbReference type="PANTHER" id="PTHR43469:SF1">
    <property type="entry name" value="SPBETA PROPHAGE-DERIVED DISULFIDE BOND FORMATION PROTEIN B"/>
    <property type="match status" value="1"/>
</dbReference>
<comment type="function">
    <text evidence="12">Required for disulfide bond formation in some proteins.</text>
</comment>
<dbReference type="Proteomes" id="UP000198694">
    <property type="component" value="Unassembled WGS sequence"/>
</dbReference>
<dbReference type="HAMAP" id="MF_00287">
    <property type="entry name" value="BdbC"/>
    <property type="match status" value="1"/>
</dbReference>
<keyword evidence="7 12" id="KW-0560">Oxidoreductase</keyword>
<evidence type="ECO:0000256" key="2">
    <source>
        <dbReference type="ARBA" id="ARBA00007602"/>
    </source>
</evidence>
<feature type="disulfide bond" description="Redox-active" evidence="12">
    <location>
        <begin position="38"/>
        <end position="41"/>
    </location>
</feature>
<evidence type="ECO:0000256" key="7">
    <source>
        <dbReference type="ARBA" id="ARBA00023002"/>
    </source>
</evidence>
<dbReference type="InterPro" id="IPR012187">
    <property type="entry name" value="Disulphide_bond_form_BdbC"/>
</dbReference>
<dbReference type="OrthoDB" id="158402at2"/>
<comment type="similarity">
    <text evidence="2 12">Belongs to the DsbB family. BdbC subfamily.</text>
</comment>
<evidence type="ECO:0000256" key="12">
    <source>
        <dbReference type="HAMAP-Rule" id="MF_00287"/>
    </source>
</evidence>
<organism evidence="14 15">
    <name type="scientific">Sediminibacillus albus</name>
    <dbReference type="NCBI Taxonomy" id="407036"/>
    <lineage>
        <taxon>Bacteria</taxon>
        <taxon>Bacillati</taxon>
        <taxon>Bacillota</taxon>
        <taxon>Bacilli</taxon>
        <taxon>Bacillales</taxon>
        <taxon>Bacillaceae</taxon>
        <taxon>Sediminibacillus</taxon>
    </lineage>
</organism>
<dbReference type="NCBIfam" id="NF002849">
    <property type="entry name" value="PRK03113.1"/>
    <property type="match status" value="1"/>
</dbReference>
<keyword evidence="4 12" id="KW-0812">Transmembrane</keyword>
<keyword evidence="3 12" id="KW-0813">Transport</keyword>
<feature type="transmembrane region" description="Helical" evidence="13">
    <location>
        <begin position="67"/>
        <end position="86"/>
    </location>
</feature>
<keyword evidence="8 12" id="KW-0472">Membrane</keyword>
<dbReference type="SUPFAM" id="SSF158442">
    <property type="entry name" value="DsbB-like"/>
    <property type="match status" value="1"/>
</dbReference>
<name>A0A1G8XES8_9BACI</name>
<gene>
    <name evidence="12" type="primary">bdbC</name>
    <name evidence="14" type="ORF">SAMN05216243_1296</name>
</gene>
<feature type="transmembrane region" description="Helical" evidence="13">
    <location>
        <begin position="12"/>
        <end position="30"/>
    </location>
</feature>
<dbReference type="Gene3D" id="1.20.1550.10">
    <property type="entry name" value="DsbB-like"/>
    <property type="match status" value="1"/>
</dbReference>
<evidence type="ECO:0000313" key="15">
    <source>
        <dbReference type="Proteomes" id="UP000198694"/>
    </source>
</evidence>
<dbReference type="RefSeq" id="WP_093212111.1">
    <property type="nucleotide sequence ID" value="NZ_FNFL01000001.1"/>
</dbReference>
<dbReference type="InterPro" id="IPR023380">
    <property type="entry name" value="DsbB-like_sf"/>
</dbReference>
<keyword evidence="12" id="KW-1003">Cell membrane</keyword>
<dbReference type="GO" id="GO:0015035">
    <property type="term" value="F:protein-disulfide reductase activity"/>
    <property type="evidence" value="ECO:0007669"/>
    <property type="project" value="UniProtKB-UniRule"/>
</dbReference>
<evidence type="ECO:0000256" key="3">
    <source>
        <dbReference type="ARBA" id="ARBA00022448"/>
    </source>
</evidence>
<evidence type="ECO:0000256" key="1">
    <source>
        <dbReference type="ARBA" id="ARBA00004141"/>
    </source>
</evidence>
<evidence type="ECO:0000256" key="6">
    <source>
        <dbReference type="ARBA" id="ARBA00022989"/>
    </source>
</evidence>
<keyword evidence="11 12" id="KW-0676">Redox-active center</keyword>
<dbReference type="EMBL" id="FNFL01000001">
    <property type="protein sequence ID" value="SDJ88455.1"/>
    <property type="molecule type" value="Genomic_DNA"/>
</dbReference>
<dbReference type="InterPro" id="IPR003752">
    <property type="entry name" value="DiS_bond_form_DsbB/BdbC"/>
</dbReference>
<evidence type="ECO:0000256" key="13">
    <source>
        <dbReference type="SAM" id="Phobius"/>
    </source>
</evidence>
<evidence type="ECO:0000256" key="5">
    <source>
        <dbReference type="ARBA" id="ARBA00022982"/>
    </source>
</evidence>
<evidence type="ECO:0000256" key="9">
    <source>
        <dbReference type="ARBA" id="ARBA00023157"/>
    </source>
</evidence>
<dbReference type="GO" id="GO:0006457">
    <property type="term" value="P:protein folding"/>
    <property type="evidence" value="ECO:0007669"/>
    <property type="project" value="InterPro"/>
</dbReference>
<dbReference type="STRING" id="407036.SAMN05216243_1296"/>
<feature type="transmembrane region" description="Helical" evidence="13">
    <location>
        <begin position="42"/>
        <end position="60"/>
    </location>
</feature>
<keyword evidence="6 12" id="KW-1133">Transmembrane helix</keyword>